<dbReference type="AlphaFoldDB" id="A0A0F9S518"/>
<comment type="caution">
    <text evidence="1">The sequence shown here is derived from an EMBL/GenBank/DDBJ whole genome shotgun (WGS) entry which is preliminary data.</text>
</comment>
<evidence type="ECO:0000313" key="1">
    <source>
        <dbReference type="EMBL" id="KKN32181.1"/>
    </source>
</evidence>
<protein>
    <recommendedName>
        <fullName evidence="2">Carbohydrate kinase FGGY C-terminal domain-containing protein</fullName>
    </recommendedName>
</protein>
<feature type="non-terminal residue" evidence="1">
    <location>
        <position position="1"/>
    </location>
</feature>
<reference evidence="1" key="1">
    <citation type="journal article" date="2015" name="Nature">
        <title>Complex archaea that bridge the gap between prokaryotes and eukaryotes.</title>
        <authorList>
            <person name="Spang A."/>
            <person name="Saw J.H."/>
            <person name="Jorgensen S.L."/>
            <person name="Zaremba-Niedzwiedzka K."/>
            <person name="Martijn J."/>
            <person name="Lind A.E."/>
            <person name="van Eijk R."/>
            <person name="Schleper C."/>
            <person name="Guy L."/>
            <person name="Ettema T.J."/>
        </authorList>
    </citation>
    <scope>NUCLEOTIDE SEQUENCE</scope>
</reference>
<gene>
    <name evidence="1" type="ORF">LCGC14_0816530</name>
</gene>
<dbReference type="Gene3D" id="3.30.420.40">
    <property type="match status" value="1"/>
</dbReference>
<sequence>NILVQAIALGEIKNIIDLRHIVKSSFKIKEYFPKDIEEWDNAYKEYLTKIKTVKEKNINGCS</sequence>
<proteinExistence type="predicted"/>
<accession>A0A0F9S518</accession>
<organism evidence="1">
    <name type="scientific">marine sediment metagenome</name>
    <dbReference type="NCBI Taxonomy" id="412755"/>
    <lineage>
        <taxon>unclassified sequences</taxon>
        <taxon>metagenomes</taxon>
        <taxon>ecological metagenomes</taxon>
    </lineage>
</organism>
<name>A0A0F9S518_9ZZZZ</name>
<evidence type="ECO:0008006" key="2">
    <source>
        <dbReference type="Google" id="ProtNLM"/>
    </source>
</evidence>
<dbReference type="EMBL" id="LAZR01002271">
    <property type="protein sequence ID" value="KKN32181.1"/>
    <property type="molecule type" value="Genomic_DNA"/>
</dbReference>